<dbReference type="Pfam" id="PF00297">
    <property type="entry name" value="Ribosomal_L3"/>
    <property type="match status" value="1"/>
</dbReference>
<dbReference type="NCBIfam" id="TIGR03625">
    <property type="entry name" value="L3_bact"/>
    <property type="match status" value="1"/>
</dbReference>
<dbReference type="InterPro" id="IPR019927">
    <property type="entry name" value="Ribosomal_uL3_bac/org-type"/>
</dbReference>
<evidence type="ECO:0000313" key="11">
    <source>
        <dbReference type="Proteomes" id="UP000484076"/>
    </source>
</evidence>
<keyword evidence="5 8" id="KW-0689">Ribosomal protein</keyword>
<comment type="similarity">
    <text evidence="1 8">Belongs to the universal ribosomal protein uL3 family.</text>
</comment>
<comment type="function">
    <text evidence="8">One of the primary rRNA binding proteins, it binds directly near the 3'-end of the 23S rRNA, where it nucleates assembly of the 50S subunit.</text>
</comment>
<sequence length="286" mass="29752">MMRSGVIAKKLGMTRLFLEDGKQVPVTVLQLDALQVVAQRTADKDGYTAVQLGAGLAKAKRTTAGMRGHFAKANVEPKRKIAEFRVTPDCLIGVGEEITADHYFAGQYVDVAGTSIGKGFQGAMKRHNFGGLRASHGVSVSHRSHGSTGQCQDPGKVFKGKKMAGHMGAVRVTTQNLQVVKTDSDRGLIMIKGAVPGSAGGWVTIKDAVKKPVPDTVIRPAALRSAANAAKAAAEAAAQAAAAEEAERLAALEAERIAAEEAAMAAAEASTPAEEAVTEGDKPNEA</sequence>
<dbReference type="EMBL" id="WHUT02000004">
    <property type="protein sequence ID" value="NUB44533.1"/>
    <property type="molecule type" value="Genomic_DNA"/>
</dbReference>
<evidence type="ECO:0000256" key="8">
    <source>
        <dbReference type="HAMAP-Rule" id="MF_01325"/>
    </source>
</evidence>
<dbReference type="SUPFAM" id="SSF50447">
    <property type="entry name" value="Translation proteins"/>
    <property type="match status" value="1"/>
</dbReference>
<evidence type="ECO:0000256" key="2">
    <source>
        <dbReference type="ARBA" id="ARBA00022481"/>
    </source>
</evidence>
<feature type="compositionally biased region" description="Low complexity" evidence="9">
    <location>
        <begin position="262"/>
        <end position="275"/>
    </location>
</feature>
<dbReference type="GO" id="GO:0019843">
    <property type="term" value="F:rRNA binding"/>
    <property type="evidence" value="ECO:0007669"/>
    <property type="project" value="UniProtKB-UniRule"/>
</dbReference>
<dbReference type="Proteomes" id="UP000484076">
    <property type="component" value="Unassembled WGS sequence"/>
</dbReference>
<evidence type="ECO:0000256" key="1">
    <source>
        <dbReference type="ARBA" id="ARBA00006540"/>
    </source>
</evidence>
<evidence type="ECO:0000256" key="5">
    <source>
        <dbReference type="ARBA" id="ARBA00022980"/>
    </source>
</evidence>
<dbReference type="Gene3D" id="3.30.160.810">
    <property type="match status" value="1"/>
</dbReference>
<dbReference type="RefSeq" id="WP_174539743.1">
    <property type="nucleotide sequence ID" value="NZ_WHUT02000004.1"/>
</dbReference>
<comment type="PTM">
    <text evidence="8">Methylated by PrmB.</text>
</comment>
<comment type="subunit">
    <text evidence="8">Part of the 50S ribosomal subunit. Forms a cluster with proteins L14 and L19.</text>
</comment>
<dbReference type="FunFam" id="3.30.160.810:FF:000001">
    <property type="entry name" value="50S ribosomal protein L3"/>
    <property type="match status" value="1"/>
</dbReference>
<evidence type="ECO:0000313" key="10">
    <source>
        <dbReference type="EMBL" id="NUB44533.1"/>
    </source>
</evidence>
<evidence type="ECO:0000256" key="4">
    <source>
        <dbReference type="ARBA" id="ARBA00022884"/>
    </source>
</evidence>
<keyword evidence="6 8" id="KW-0687">Ribonucleoprotein</keyword>
<dbReference type="GO" id="GO:0006412">
    <property type="term" value="P:translation"/>
    <property type="evidence" value="ECO:0007669"/>
    <property type="project" value="UniProtKB-UniRule"/>
</dbReference>
<name>A0A8X8GZ71_9RHOB</name>
<keyword evidence="4 8" id="KW-0694">RNA-binding</keyword>
<dbReference type="PANTHER" id="PTHR11229:SF16">
    <property type="entry name" value="LARGE RIBOSOMAL SUBUNIT PROTEIN UL3C"/>
    <property type="match status" value="1"/>
</dbReference>
<dbReference type="InterPro" id="IPR009000">
    <property type="entry name" value="Transl_B-barrel_sf"/>
</dbReference>
<dbReference type="PANTHER" id="PTHR11229">
    <property type="entry name" value="50S RIBOSOMAL PROTEIN L3"/>
    <property type="match status" value="1"/>
</dbReference>
<feature type="region of interest" description="Disordered" evidence="9">
    <location>
        <begin position="262"/>
        <end position="286"/>
    </location>
</feature>
<comment type="caution">
    <text evidence="10">The sequence shown here is derived from an EMBL/GenBank/DDBJ whole genome shotgun (WGS) entry which is preliminary data.</text>
</comment>
<reference evidence="10" key="1">
    <citation type="submission" date="2020-05" db="EMBL/GenBank/DDBJ databases">
        <title>Fertoebacter nigrum gen. nov., sp. nov., a new member of the family Rhodobacteraceae.</title>
        <authorList>
            <person name="Szuroczki S."/>
            <person name="Abbaszade G."/>
            <person name="Buni D."/>
            <person name="Schumann P."/>
            <person name="Toth E."/>
        </authorList>
    </citation>
    <scope>NUCLEOTIDE SEQUENCE</scope>
    <source>
        <strain evidence="10">RG-N-1a</strain>
    </source>
</reference>
<dbReference type="GO" id="GO:0003735">
    <property type="term" value="F:structural constituent of ribosome"/>
    <property type="evidence" value="ECO:0007669"/>
    <property type="project" value="UniProtKB-UniRule"/>
</dbReference>
<evidence type="ECO:0000256" key="9">
    <source>
        <dbReference type="SAM" id="MobiDB-lite"/>
    </source>
</evidence>
<protein>
    <recommendedName>
        <fullName evidence="7 8">Large ribosomal subunit protein uL3</fullName>
    </recommendedName>
</protein>
<evidence type="ECO:0000256" key="3">
    <source>
        <dbReference type="ARBA" id="ARBA00022730"/>
    </source>
</evidence>
<dbReference type="GO" id="GO:0022625">
    <property type="term" value="C:cytosolic large ribosomal subunit"/>
    <property type="evidence" value="ECO:0007669"/>
    <property type="project" value="TreeGrafter"/>
</dbReference>
<proteinExistence type="inferred from homology"/>
<evidence type="ECO:0000256" key="7">
    <source>
        <dbReference type="ARBA" id="ARBA00035243"/>
    </source>
</evidence>
<organism evidence="10 11">
    <name type="scientific">Fertoeibacter niger</name>
    <dbReference type="NCBI Taxonomy" id="2656921"/>
    <lineage>
        <taxon>Bacteria</taxon>
        <taxon>Pseudomonadati</taxon>
        <taxon>Pseudomonadota</taxon>
        <taxon>Alphaproteobacteria</taxon>
        <taxon>Rhodobacterales</taxon>
        <taxon>Paracoccaceae</taxon>
        <taxon>Fertoeibacter</taxon>
    </lineage>
</organism>
<keyword evidence="3 8" id="KW-0699">rRNA-binding</keyword>
<dbReference type="HAMAP" id="MF_01325_B">
    <property type="entry name" value="Ribosomal_uL3_B"/>
    <property type="match status" value="1"/>
</dbReference>
<dbReference type="Gene3D" id="2.40.30.10">
    <property type="entry name" value="Translation factors"/>
    <property type="match status" value="1"/>
</dbReference>
<evidence type="ECO:0000256" key="6">
    <source>
        <dbReference type="ARBA" id="ARBA00023274"/>
    </source>
</evidence>
<feature type="region of interest" description="Disordered" evidence="9">
    <location>
        <begin position="136"/>
        <end position="155"/>
    </location>
</feature>
<feature type="modified residue" description="N5-methylglutamine" evidence="8">
    <location>
        <position position="152"/>
    </location>
</feature>
<keyword evidence="11" id="KW-1185">Reference proteome</keyword>
<dbReference type="AlphaFoldDB" id="A0A8X8GZ71"/>
<dbReference type="InterPro" id="IPR000597">
    <property type="entry name" value="Ribosomal_uL3"/>
</dbReference>
<gene>
    <name evidence="8 10" type="primary">rplC</name>
    <name evidence="10" type="ORF">GEU84_009075</name>
</gene>
<dbReference type="FunFam" id="2.40.30.10:FF:000004">
    <property type="entry name" value="50S ribosomal protein L3"/>
    <property type="match status" value="1"/>
</dbReference>
<keyword evidence="2 8" id="KW-0488">Methylation</keyword>
<accession>A0A8X8GZ71</accession>